<dbReference type="Pfam" id="PF00072">
    <property type="entry name" value="Response_reg"/>
    <property type="match status" value="1"/>
</dbReference>
<dbReference type="InterPro" id="IPR043128">
    <property type="entry name" value="Rev_trsase/Diguanyl_cyclase"/>
</dbReference>
<proteinExistence type="predicted"/>
<comment type="catalytic activity">
    <reaction evidence="2">
        <text>2 GTP = 3',3'-c-di-GMP + 2 diphosphate</text>
        <dbReference type="Rhea" id="RHEA:24898"/>
        <dbReference type="ChEBI" id="CHEBI:33019"/>
        <dbReference type="ChEBI" id="CHEBI:37565"/>
        <dbReference type="ChEBI" id="CHEBI:58805"/>
        <dbReference type="EC" id="2.7.7.65"/>
    </reaction>
</comment>
<dbReference type="Gene3D" id="3.40.50.2300">
    <property type="match status" value="1"/>
</dbReference>
<dbReference type="CDD" id="cd01949">
    <property type="entry name" value="GGDEF"/>
    <property type="match status" value="1"/>
</dbReference>
<dbReference type="InterPro" id="IPR050469">
    <property type="entry name" value="Diguanylate_Cyclase"/>
</dbReference>
<dbReference type="NCBIfam" id="TIGR00229">
    <property type="entry name" value="sensory_box"/>
    <property type="match status" value="1"/>
</dbReference>
<dbReference type="SUPFAM" id="SSF55785">
    <property type="entry name" value="PYP-like sensor domain (PAS domain)"/>
    <property type="match status" value="1"/>
</dbReference>
<dbReference type="Pfam" id="PF00990">
    <property type="entry name" value="GGDEF"/>
    <property type="match status" value="1"/>
</dbReference>
<dbReference type="CDD" id="cd00130">
    <property type="entry name" value="PAS"/>
    <property type="match status" value="1"/>
</dbReference>
<evidence type="ECO:0000256" key="1">
    <source>
        <dbReference type="ARBA" id="ARBA00012528"/>
    </source>
</evidence>
<dbReference type="Pfam" id="PF08448">
    <property type="entry name" value="PAS_4"/>
    <property type="match status" value="1"/>
</dbReference>
<keyword evidence="9" id="KW-1185">Reference proteome</keyword>
<dbReference type="PANTHER" id="PTHR45138">
    <property type="entry name" value="REGULATORY COMPONENTS OF SENSORY TRANSDUCTION SYSTEM"/>
    <property type="match status" value="1"/>
</dbReference>
<dbReference type="KEGG" id="iod:EJO50_16385"/>
<feature type="domain" description="GGDEF" evidence="7">
    <location>
        <begin position="333"/>
        <end position="465"/>
    </location>
</feature>
<dbReference type="NCBIfam" id="TIGR00254">
    <property type="entry name" value="GGDEF"/>
    <property type="match status" value="1"/>
</dbReference>
<feature type="coiled-coil region" evidence="4">
    <location>
        <begin position="137"/>
        <end position="164"/>
    </location>
</feature>
<dbReference type="InterPro" id="IPR029787">
    <property type="entry name" value="Nucleotide_cyclase"/>
</dbReference>
<dbReference type="PANTHER" id="PTHR45138:SF9">
    <property type="entry name" value="DIGUANYLATE CYCLASE DGCM-RELATED"/>
    <property type="match status" value="1"/>
</dbReference>
<feature type="domain" description="PAC" evidence="6">
    <location>
        <begin position="228"/>
        <end position="280"/>
    </location>
</feature>
<evidence type="ECO:0000313" key="8">
    <source>
        <dbReference type="EMBL" id="AZN37905.1"/>
    </source>
</evidence>
<evidence type="ECO:0000259" key="7">
    <source>
        <dbReference type="PROSITE" id="PS50887"/>
    </source>
</evidence>
<feature type="modified residue" description="4-aspartylphosphate" evidence="3">
    <location>
        <position position="61"/>
    </location>
</feature>
<dbReference type="AlphaFoldDB" id="A0A3S8ZWU3"/>
<dbReference type="SMART" id="SM00267">
    <property type="entry name" value="GGDEF"/>
    <property type="match status" value="1"/>
</dbReference>
<accession>A0A3S8ZWU3</accession>
<dbReference type="EC" id="2.7.7.65" evidence="1"/>
<dbReference type="Gene3D" id="3.30.70.270">
    <property type="match status" value="1"/>
</dbReference>
<dbReference type="EMBL" id="CP034433">
    <property type="protein sequence ID" value="AZN37905.1"/>
    <property type="molecule type" value="Genomic_DNA"/>
</dbReference>
<dbReference type="PROSITE" id="PS50113">
    <property type="entry name" value="PAC"/>
    <property type="match status" value="1"/>
</dbReference>
<dbReference type="Proteomes" id="UP000282438">
    <property type="component" value="Chromosome"/>
</dbReference>
<dbReference type="SMART" id="SM00448">
    <property type="entry name" value="REC"/>
    <property type="match status" value="1"/>
</dbReference>
<dbReference type="InterPro" id="IPR000160">
    <property type="entry name" value="GGDEF_dom"/>
</dbReference>
<dbReference type="GO" id="GO:0043709">
    <property type="term" value="P:cell adhesion involved in single-species biofilm formation"/>
    <property type="evidence" value="ECO:0007669"/>
    <property type="project" value="TreeGrafter"/>
</dbReference>
<name>A0A3S8ZWU3_9NEIS</name>
<evidence type="ECO:0000259" key="5">
    <source>
        <dbReference type="PROSITE" id="PS50110"/>
    </source>
</evidence>
<dbReference type="InterPro" id="IPR000014">
    <property type="entry name" value="PAS"/>
</dbReference>
<dbReference type="GO" id="GO:0005886">
    <property type="term" value="C:plasma membrane"/>
    <property type="evidence" value="ECO:0007669"/>
    <property type="project" value="TreeGrafter"/>
</dbReference>
<keyword evidence="4" id="KW-0175">Coiled coil</keyword>
<gene>
    <name evidence="8" type="ORF">EJO50_16385</name>
</gene>
<evidence type="ECO:0000259" key="6">
    <source>
        <dbReference type="PROSITE" id="PS50113"/>
    </source>
</evidence>
<keyword evidence="3" id="KW-0597">Phosphoprotein</keyword>
<evidence type="ECO:0000256" key="3">
    <source>
        <dbReference type="PROSITE-ProRule" id="PRU00169"/>
    </source>
</evidence>
<dbReference type="InterPro" id="IPR001789">
    <property type="entry name" value="Sig_transdc_resp-reg_receiver"/>
</dbReference>
<dbReference type="InterPro" id="IPR000700">
    <property type="entry name" value="PAS-assoc_C"/>
</dbReference>
<feature type="coiled-coil region" evidence="4">
    <location>
        <begin position="278"/>
        <end position="305"/>
    </location>
</feature>
<dbReference type="OrthoDB" id="9813903at2"/>
<dbReference type="GO" id="GO:0052621">
    <property type="term" value="F:diguanylate cyclase activity"/>
    <property type="evidence" value="ECO:0007669"/>
    <property type="project" value="UniProtKB-EC"/>
</dbReference>
<dbReference type="PROSITE" id="PS50887">
    <property type="entry name" value="GGDEF"/>
    <property type="match status" value="1"/>
</dbReference>
<dbReference type="InterPro" id="IPR013656">
    <property type="entry name" value="PAS_4"/>
</dbReference>
<organism evidence="8 9">
    <name type="scientific">Iodobacter ciconiae</name>
    <dbReference type="NCBI Taxonomy" id="2496266"/>
    <lineage>
        <taxon>Bacteria</taxon>
        <taxon>Pseudomonadati</taxon>
        <taxon>Pseudomonadota</taxon>
        <taxon>Betaproteobacteria</taxon>
        <taxon>Neisseriales</taxon>
        <taxon>Chitinibacteraceae</taxon>
        <taxon>Iodobacter</taxon>
    </lineage>
</organism>
<dbReference type="FunFam" id="3.30.70.270:FF:000001">
    <property type="entry name" value="Diguanylate cyclase domain protein"/>
    <property type="match status" value="1"/>
</dbReference>
<dbReference type="RefSeq" id="WP_125975960.1">
    <property type="nucleotide sequence ID" value="NZ_CP034433.1"/>
</dbReference>
<protein>
    <recommendedName>
        <fullName evidence="1">diguanylate cyclase</fullName>
        <ecNumber evidence="1">2.7.7.65</ecNumber>
    </recommendedName>
</protein>
<dbReference type="InterPro" id="IPR011006">
    <property type="entry name" value="CheY-like_superfamily"/>
</dbReference>
<evidence type="ECO:0000256" key="4">
    <source>
        <dbReference type="SAM" id="Coils"/>
    </source>
</evidence>
<dbReference type="PROSITE" id="PS50110">
    <property type="entry name" value="RESPONSE_REGULATORY"/>
    <property type="match status" value="1"/>
</dbReference>
<reference evidence="8 9" key="1">
    <citation type="submission" date="2018-12" db="EMBL/GenBank/DDBJ databases">
        <title>Complete genome sequence of Iodobacter sp. H11R3.</title>
        <authorList>
            <person name="Bae J.-W."/>
        </authorList>
    </citation>
    <scope>NUCLEOTIDE SEQUENCE [LARGE SCALE GENOMIC DNA]</scope>
    <source>
        <strain evidence="8 9">H11R3</strain>
    </source>
</reference>
<evidence type="ECO:0000256" key="2">
    <source>
        <dbReference type="ARBA" id="ARBA00034247"/>
    </source>
</evidence>
<evidence type="ECO:0000313" key="9">
    <source>
        <dbReference type="Proteomes" id="UP000282438"/>
    </source>
</evidence>
<sequence>MNKPLSADKQKPTVLIVDDMPDSIAILSSCLADEYQLLTTDNGHTALKLARQYLPDLILLDVIMPELDGYSVCEQLKANPITAQIPLIFVTALLSAADEERGFAAGAVDYVNKPISRPILRARVRAHIAQREMHHVLLAFTEELEQKELDAEKAQQLLNAVLDAIPIRVFWKDPDSRYIGCNRHFANDNGANSSEEIIGRTDFELMPERASDLYSFAQTVITTGQSLLNQEGAITTHDGKLTHISLNHVPLLESDGSVIGIVGAYEDITQRKHTFDALQDAKIKLETKLEEIVSLQEKLLEAALRDPLTGLYNRRYLAETLDIMLAQATRNKMPLSAVMIDIDHFKAVNDTYGHPAGDEVLKYLARFLSAQARTSDIICRLGGEEFLILMIGASAENAQLKIDKYREEFSNIKIHHQNDAIQITFSAGISVYPDHTENSKKLLEYADLALYAAKHNGRNQVSIFS</sequence>
<dbReference type="GO" id="GO:0000160">
    <property type="term" value="P:phosphorelay signal transduction system"/>
    <property type="evidence" value="ECO:0007669"/>
    <property type="project" value="InterPro"/>
</dbReference>
<dbReference type="SUPFAM" id="SSF52172">
    <property type="entry name" value="CheY-like"/>
    <property type="match status" value="1"/>
</dbReference>
<dbReference type="GO" id="GO:1902201">
    <property type="term" value="P:negative regulation of bacterial-type flagellum-dependent cell motility"/>
    <property type="evidence" value="ECO:0007669"/>
    <property type="project" value="TreeGrafter"/>
</dbReference>
<dbReference type="InterPro" id="IPR035965">
    <property type="entry name" value="PAS-like_dom_sf"/>
</dbReference>
<dbReference type="Gene3D" id="3.30.450.20">
    <property type="entry name" value="PAS domain"/>
    <property type="match status" value="1"/>
</dbReference>
<dbReference type="SUPFAM" id="SSF55073">
    <property type="entry name" value="Nucleotide cyclase"/>
    <property type="match status" value="1"/>
</dbReference>
<feature type="domain" description="Response regulatory" evidence="5">
    <location>
        <begin position="13"/>
        <end position="128"/>
    </location>
</feature>